<keyword evidence="6" id="KW-1185">Reference proteome</keyword>
<evidence type="ECO:0000313" key="5">
    <source>
        <dbReference type="EMBL" id="CAK9201654.1"/>
    </source>
</evidence>
<dbReference type="SMART" id="SM00463">
    <property type="entry name" value="SMR"/>
    <property type="match status" value="1"/>
</dbReference>
<comment type="similarity">
    <text evidence="1">Belongs to the PPR family. P subfamily.</text>
</comment>
<feature type="repeat" description="PPR" evidence="3">
    <location>
        <begin position="175"/>
        <end position="209"/>
    </location>
</feature>
<protein>
    <recommendedName>
        <fullName evidence="4">Smr domain-containing protein</fullName>
    </recommendedName>
</protein>
<accession>A0ABP0TPC3</accession>
<dbReference type="Pfam" id="PF13812">
    <property type="entry name" value="PPR_3"/>
    <property type="match status" value="1"/>
</dbReference>
<evidence type="ECO:0000313" key="6">
    <source>
        <dbReference type="Proteomes" id="UP001497512"/>
    </source>
</evidence>
<dbReference type="PANTHER" id="PTHR47447:SF15">
    <property type="entry name" value="OS02G0120000 PROTEIN"/>
    <property type="match status" value="1"/>
</dbReference>
<reference evidence="5" key="1">
    <citation type="submission" date="2024-02" db="EMBL/GenBank/DDBJ databases">
        <authorList>
            <consortium name="ELIXIR-Norway"/>
            <consortium name="Elixir Norway"/>
        </authorList>
    </citation>
    <scope>NUCLEOTIDE SEQUENCE</scope>
</reference>
<dbReference type="InterPro" id="IPR011990">
    <property type="entry name" value="TPR-like_helical_dom_sf"/>
</dbReference>
<evidence type="ECO:0000256" key="2">
    <source>
        <dbReference type="ARBA" id="ARBA00022737"/>
    </source>
</evidence>
<feature type="domain" description="Smr" evidence="4">
    <location>
        <begin position="351"/>
        <end position="396"/>
    </location>
</feature>
<dbReference type="Pfam" id="PF01535">
    <property type="entry name" value="PPR"/>
    <property type="match status" value="1"/>
</dbReference>
<name>A0ABP0TPC3_9BRYO</name>
<feature type="repeat" description="PPR" evidence="3">
    <location>
        <begin position="245"/>
        <end position="279"/>
    </location>
</feature>
<evidence type="ECO:0000256" key="3">
    <source>
        <dbReference type="PROSITE-ProRule" id="PRU00708"/>
    </source>
</evidence>
<dbReference type="Gene3D" id="3.30.1370.110">
    <property type="match status" value="1"/>
</dbReference>
<dbReference type="EMBL" id="OZ019905">
    <property type="protein sequence ID" value="CAK9201654.1"/>
    <property type="molecule type" value="Genomic_DNA"/>
</dbReference>
<keyword evidence="2" id="KW-0677">Repeat</keyword>
<dbReference type="InterPro" id="IPR002625">
    <property type="entry name" value="Smr_dom"/>
</dbReference>
<dbReference type="PROSITE" id="PS51375">
    <property type="entry name" value="PPR"/>
    <property type="match status" value="2"/>
</dbReference>
<dbReference type="Gene3D" id="1.25.40.10">
    <property type="entry name" value="Tetratricopeptide repeat domain"/>
    <property type="match status" value="1"/>
</dbReference>
<dbReference type="Proteomes" id="UP001497512">
    <property type="component" value="Chromosome 13"/>
</dbReference>
<gene>
    <name evidence="5" type="ORF">CSSPTR1EN2_LOCUS6015</name>
</gene>
<dbReference type="InterPro" id="IPR036063">
    <property type="entry name" value="Smr_dom_sf"/>
</dbReference>
<proteinExistence type="inferred from homology"/>
<evidence type="ECO:0000256" key="1">
    <source>
        <dbReference type="ARBA" id="ARBA00007626"/>
    </source>
</evidence>
<sequence>MAGCHGFDLLLEPGVIGRGFKDLSRGNRWSVHVECASKPAMRVMREVEKAGRNVTSVLRRKSRGLSRTAQLEVLDEFVQRERPELVLPMYKMVRDAVWFKWDARLHARIVALLAKDGQSNAAMLQDLPEVQEFLSLAQRADLGCALIESYAHCGLRSHALAAFQNLQSLPLARAVPFGYKSLIRAYCVLDLPSEAEQFLRAMQAAGYQPSGDEYKSLIHGFGRNGMLREMEMLACEMCNQGVALDTAGFNIIISSYGQAGQHDKMVEVVDRMIAAGVEPNLVSWNALTKACPSLITALSDGCGLLASPELLLLRLKEQRASSPGEICVVKVLLLHGVPPKAVTWSSASWQLDLHSMSLGTASVVFPMWLSCLRDQFKSGKQAPGEVRVVTGWGKHSEADVRAPIRRMMVGGLGAMESPFKADPNNCGTLVARGSALKQWLLTLPSN</sequence>
<dbReference type="InterPro" id="IPR002885">
    <property type="entry name" value="PPR_rpt"/>
</dbReference>
<dbReference type="SUPFAM" id="SSF160443">
    <property type="entry name" value="SMR domain-like"/>
    <property type="match status" value="1"/>
</dbReference>
<dbReference type="PROSITE" id="PS50828">
    <property type="entry name" value="SMR"/>
    <property type="match status" value="1"/>
</dbReference>
<dbReference type="PANTHER" id="PTHR47447">
    <property type="entry name" value="OS03G0856100 PROTEIN"/>
    <property type="match status" value="1"/>
</dbReference>
<dbReference type="NCBIfam" id="TIGR00756">
    <property type="entry name" value="PPR"/>
    <property type="match status" value="3"/>
</dbReference>
<organism evidence="5 6">
    <name type="scientific">Sphagnum troendelagicum</name>
    <dbReference type="NCBI Taxonomy" id="128251"/>
    <lineage>
        <taxon>Eukaryota</taxon>
        <taxon>Viridiplantae</taxon>
        <taxon>Streptophyta</taxon>
        <taxon>Embryophyta</taxon>
        <taxon>Bryophyta</taxon>
        <taxon>Sphagnophytina</taxon>
        <taxon>Sphagnopsida</taxon>
        <taxon>Sphagnales</taxon>
        <taxon>Sphagnaceae</taxon>
        <taxon>Sphagnum</taxon>
    </lineage>
</organism>
<evidence type="ECO:0000259" key="4">
    <source>
        <dbReference type="PROSITE" id="PS50828"/>
    </source>
</evidence>